<reference evidence="1" key="1">
    <citation type="journal article" date="2022" name="bioRxiv">
        <title>Sequencing and chromosome-scale assembly of the giantPleurodeles waltlgenome.</title>
        <authorList>
            <person name="Brown T."/>
            <person name="Elewa A."/>
            <person name="Iarovenko S."/>
            <person name="Subramanian E."/>
            <person name="Araus A.J."/>
            <person name="Petzold A."/>
            <person name="Susuki M."/>
            <person name="Suzuki K.-i.T."/>
            <person name="Hayashi T."/>
            <person name="Toyoda A."/>
            <person name="Oliveira C."/>
            <person name="Osipova E."/>
            <person name="Leigh N.D."/>
            <person name="Simon A."/>
            <person name="Yun M.H."/>
        </authorList>
    </citation>
    <scope>NUCLEOTIDE SEQUENCE</scope>
    <source>
        <strain evidence="1">20211129_DDA</strain>
        <tissue evidence="1">Liver</tissue>
    </source>
</reference>
<evidence type="ECO:0000313" key="1">
    <source>
        <dbReference type="EMBL" id="KAJ1111213.1"/>
    </source>
</evidence>
<gene>
    <name evidence="1" type="ORF">NDU88_008549</name>
</gene>
<evidence type="ECO:0000313" key="2">
    <source>
        <dbReference type="Proteomes" id="UP001066276"/>
    </source>
</evidence>
<comment type="caution">
    <text evidence="1">The sequence shown here is derived from an EMBL/GenBank/DDBJ whole genome shotgun (WGS) entry which is preliminary data.</text>
</comment>
<dbReference type="AlphaFoldDB" id="A0AAV7NA31"/>
<accession>A0AAV7NA31</accession>
<proteinExistence type="predicted"/>
<sequence>MLKDQWLTGWKGTRSSDNWGWRRPLAQGPATNRRLGDVSTLVQRHEVVAPSLITMTDRSAEVKAPVRQTIAA</sequence>
<protein>
    <submittedName>
        <fullName evidence="1">Uncharacterized protein</fullName>
    </submittedName>
</protein>
<organism evidence="1 2">
    <name type="scientific">Pleurodeles waltl</name>
    <name type="common">Iberian ribbed newt</name>
    <dbReference type="NCBI Taxonomy" id="8319"/>
    <lineage>
        <taxon>Eukaryota</taxon>
        <taxon>Metazoa</taxon>
        <taxon>Chordata</taxon>
        <taxon>Craniata</taxon>
        <taxon>Vertebrata</taxon>
        <taxon>Euteleostomi</taxon>
        <taxon>Amphibia</taxon>
        <taxon>Batrachia</taxon>
        <taxon>Caudata</taxon>
        <taxon>Salamandroidea</taxon>
        <taxon>Salamandridae</taxon>
        <taxon>Pleurodelinae</taxon>
        <taxon>Pleurodeles</taxon>
    </lineage>
</organism>
<dbReference type="Proteomes" id="UP001066276">
    <property type="component" value="Chromosome 9"/>
</dbReference>
<keyword evidence="2" id="KW-1185">Reference proteome</keyword>
<dbReference type="EMBL" id="JANPWB010000013">
    <property type="protein sequence ID" value="KAJ1111213.1"/>
    <property type="molecule type" value="Genomic_DNA"/>
</dbReference>
<name>A0AAV7NA31_PLEWA</name>